<reference evidence="7 8" key="1">
    <citation type="journal article" date="2024" name="Nat. Commun.">
        <title>Phylogenomics reveals the evolutionary origins of lichenization in chlorophyte algae.</title>
        <authorList>
            <person name="Puginier C."/>
            <person name="Libourel C."/>
            <person name="Otte J."/>
            <person name="Skaloud P."/>
            <person name="Haon M."/>
            <person name="Grisel S."/>
            <person name="Petersen M."/>
            <person name="Berrin J.G."/>
            <person name="Delaux P.M."/>
            <person name="Dal Grande F."/>
            <person name="Keller J."/>
        </authorList>
    </citation>
    <scope>NUCLEOTIDE SEQUENCE [LARGE SCALE GENOMIC DNA]</scope>
    <source>
        <strain evidence="7 8">SAG 2043</strain>
    </source>
</reference>
<dbReference type="GO" id="GO:0005524">
    <property type="term" value="F:ATP binding"/>
    <property type="evidence" value="ECO:0007669"/>
    <property type="project" value="InterPro"/>
</dbReference>
<dbReference type="Gene3D" id="3.40.50.300">
    <property type="entry name" value="P-loop containing nucleotide triphosphate hydrolases"/>
    <property type="match status" value="1"/>
</dbReference>
<evidence type="ECO:0000256" key="4">
    <source>
        <dbReference type="ARBA" id="ARBA00022741"/>
    </source>
</evidence>
<organism evidence="7 8">
    <name type="scientific">[Myrmecia] bisecta</name>
    <dbReference type="NCBI Taxonomy" id="41462"/>
    <lineage>
        <taxon>Eukaryota</taxon>
        <taxon>Viridiplantae</taxon>
        <taxon>Chlorophyta</taxon>
        <taxon>core chlorophytes</taxon>
        <taxon>Trebouxiophyceae</taxon>
        <taxon>Trebouxiales</taxon>
        <taxon>Trebouxiaceae</taxon>
        <taxon>Myrmecia</taxon>
    </lineage>
</organism>
<feature type="compositionally biased region" description="Low complexity" evidence="6">
    <location>
        <begin position="558"/>
        <end position="587"/>
    </location>
</feature>
<gene>
    <name evidence="7" type="ORF">WJX72_000150</name>
</gene>
<dbReference type="Proteomes" id="UP001489004">
    <property type="component" value="Unassembled WGS sequence"/>
</dbReference>
<dbReference type="GO" id="GO:0004017">
    <property type="term" value="F:AMP kinase activity"/>
    <property type="evidence" value="ECO:0007669"/>
    <property type="project" value="UniProtKB-EC"/>
</dbReference>
<dbReference type="InterPro" id="IPR027417">
    <property type="entry name" value="P-loop_NTPase"/>
</dbReference>
<protein>
    <recommendedName>
        <fullName evidence="2">adenylate kinase</fullName>
        <ecNumber evidence="2">2.7.4.3</ecNumber>
    </recommendedName>
</protein>
<evidence type="ECO:0000313" key="7">
    <source>
        <dbReference type="EMBL" id="KAK9819601.1"/>
    </source>
</evidence>
<dbReference type="InterPro" id="IPR000850">
    <property type="entry name" value="Adenylat/UMP-CMP_kin"/>
</dbReference>
<accession>A0AAW1QDW5</accession>
<sequence>MAGESEARSPDYRPLKTWSRGFAQGSAQAQVARHTEETQACNNVLQATNVVQSSGYHQGADKVSLKAQVVFDACWKNLEAKYSHFQTPQEIIWLNGAPGAGKGVNTPFILKSRGLSRAVAMSELLERHEGIRELMNRGELAPDTMVGDALLDVIFNPDLADGAGLLIDGFPRTALQADFLKLLYDKMRALHIQHADGPEEWRFPRPSFKVVVLYVEAEESIRRQLNRAKMASMHNQRVRDAGAGELWAERMTDLDRNKCRARYEIFKAHYTTLLRLKLYFPFSLIDANGTLEDTKAQIAKELRYQSSLDLDEATYAIIKHLPLAGNLAVTSRQQLVSRLDAYCKRHHKVFVEVVRVVDTEIVPLLRRMSLAGHLDYKTKNRVFAAHPQAIDMALDVLSDRGFAVAYDTLHQYVPTRVDLKTGEIENKVDTVHHFRITFERQGVREMALMAQQASDAADTARRISINTSTVPSHLDREQRAMGPHRPVAPVPPVSMLVASSPDLAAAVAPLQGRALQGEFGYEMVNFDQPHRVFGSQMLEDDYGNQPTPPTPSHKAAPQEEQPQQMQSSQAGQAQEAQQAQQQQTATMPQPPQSHAPQMPQQAAPTQHQSSVPFHSGPSCGTMR</sequence>
<dbReference type="InterPro" id="IPR033690">
    <property type="entry name" value="Adenylat_kinase_CS"/>
</dbReference>
<feature type="compositionally biased region" description="Low complexity" evidence="6">
    <location>
        <begin position="594"/>
        <end position="608"/>
    </location>
</feature>
<keyword evidence="5" id="KW-0418">Kinase</keyword>
<dbReference type="SUPFAM" id="SSF52540">
    <property type="entry name" value="P-loop containing nucleoside triphosphate hydrolases"/>
    <property type="match status" value="1"/>
</dbReference>
<feature type="region of interest" description="Disordered" evidence="6">
    <location>
        <begin position="538"/>
        <end position="623"/>
    </location>
</feature>
<proteinExistence type="inferred from homology"/>
<name>A0AAW1QDW5_9CHLO</name>
<evidence type="ECO:0000256" key="1">
    <source>
        <dbReference type="ARBA" id="ARBA00007220"/>
    </source>
</evidence>
<dbReference type="EC" id="2.7.4.3" evidence="2"/>
<dbReference type="EMBL" id="JALJOR010000003">
    <property type="protein sequence ID" value="KAK9819601.1"/>
    <property type="molecule type" value="Genomic_DNA"/>
</dbReference>
<evidence type="ECO:0000256" key="2">
    <source>
        <dbReference type="ARBA" id="ARBA00012955"/>
    </source>
</evidence>
<keyword evidence="3" id="KW-0808">Transferase</keyword>
<dbReference type="PRINTS" id="PR00094">
    <property type="entry name" value="ADENYLTKNASE"/>
</dbReference>
<evidence type="ECO:0000256" key="3">
    <source>
        <dbReference type="ARBA" id="ARBA00022679"/>
    </source>
</evidence>
<dbReference type="Pfam" id="PF00406">
    <property type="entry name" value="ADK"/>
    <property type="match status" value="1"/>
</dbReference>
<keyword evidence="4" id="KW-0547">Nucleotide-binding</keyword>
<dbReference type="PROSITE" id="PS00113">
    <property type="entry name" value="ADENYLATE_KINASE"/>
    <property type="match status" value="1"/>
</dbReference>
<evidence type="ECO:0000256" key="6">
    <source>
        <dbReference type="SAM" id="MobiDB-lite"/>
    </source>
</evidence>
<comment type="caution">
    <text evidence="7">The sequence shown here is derived from an EMBL/GenBank/DDBJ whole genome shotgun (WGS) entry which is preliminary data.</text>
</comment>
<dbReference type="PANTHER" id="PTHR23359">
    <property type="entry name" value="NUCLEOTIDE KINASE"/>
    <property type="match status" value="1"/>
</dbReference>
<evidence type="ECO:0000256" key="5">
    <source>
        <dbReference type="ARBA" id="ARBA00022777"/>
    </source>
</evidence>
<comment type="similarity">
    <text evidence="1">Belongs to the adenylate kinase family.</text>
</comment>
<keyword evidence="8" id="KW-1185">Reference proteome</keyword>
<dbReference type="AlphaFoldDB" id="A0AAW1QDW5"/>
<evidence type="ECO:0000313" key="8">
    <source>
        <dbReference type="Proteomes" id="UP001489004"/>
    </source>
</evidence>